<sequence length="906" mass="98317">MGTDLRPTRLRCEYLVDPLGIDERAPRLSWELAAAGRGQRQTAYQVVVAAAATDAAAGRGDLWDSGRVAGDRTAHVAYAGAALRSGQACWWSVQAWDRDGEPSPWASPARWEMGLLEADDWRAAWVGLGVEATRAAAEAGAAGGLAAERDALVASPCLRRGFLVERPVRRARLHATARGVYEARVNGQRVGDEVLAPGWTDYRRRIQVQSFDVTDHLRQGENVLGAMLGTGWYAGYVGFTPEARIYGPAPRLLLQLTVEYEDGTVETVATDGAWRAAPGPIVWSDLLMGETFDARREAELAGWDAPGFDDGAWSPVVTEARDGTLLVAAPAQPVRVLGEVPAETVTEPTPGVFVVDLGQNIAGWVRLRVTGEAGTVVRLRFAERLNPDGTLYTTNLRTARQTDTYVLRGGGEETWEPRFTFHGFQYVELTGYPGVPGREAVTGVVVGSDTPPAGEFACSDELVNRLQRNIVWGQKGNFLSIPTDCPQRDERLGWLGDAQVFVRTAAGNADVAAFFTKWMDDVVDAQSPAGGFPNVAPRVAVSEDGAPAWGDCGVIVPWTLWRVYGDTRLVERHWDAMARWVAYLEEANPDGLWRARRGPDFGDWLSIGADTPKEVVATAYYALDAALMAELARAIGREEDGRRYDALFDHVRAAFNRAYVSADGRVEGGTQTAYLLALRFGLLPEGLRDAAADHLVADIDAKGWHLSTGFVGVSYLCPVLTEIGRTDVAYRLLLNETFPSWGYSIRQGATTIWERWDGWTAERGFQDPGMNSFNHYSLGSVGEWLYRTVAGIDVDPAGPGFARAVIRPRPGGGLTHARARYHSIRGPIASDWRAEGGRFRLRVEVPANVTATVWVPCPDAAEVAEGGVPADGAEGVRFLRREDGAAVFAVGSGRYDFEATTAVGAG</sequence>
<accession>A0A6J4V5M6</accession>
<dbReference type="InterPro" id="IPR008902">
    <property type="entry name" value="Rhamnosid_concanavalin"/>
</dbReference>
<feature type="domain" description="Alpha-L-rhamnosidase concanavalin-like" evidence="4">
    <location>
        <begin position="349"/>
        <end position="446"/>
    </location>
</feature>
<keyword evidence="3 8" id="KW-0378">Hydrolase</keyword>
<dbReference type="InterPro" id="IPR035396">
    <property type="entry name" value="Bac_rhamnosid6H"/>
</dbReference>
<comment type="catalytic activity">
    <reaction evidence="1">
        <text>Hydrolysis of terminal non-reducing alpha-L-rhamnose residues in alpha-L-rhamnosides.</text>
        <dbReference type="EC" id="3.2.1.40"/>
    </reaction>
</comment>
<dbReference type="EC" id="3.2.1.40" evidence="2"/>
<protein>
    <recommendedName>
        <fullName evidence="2">alpha-L-rhamnosidase</fullName>
        <ecNumber evidence="2">3.2.1.40</ecNumber>
    </recommendedName>
</protein>
<name>A0A6J4V5M6_9BACT</name>
<dbReference type="AlphaFoldDB" id="A0A6J4V5M6"/>
<dbReference type="GO" id="GO:0030596">
    <property type="term" value="F:alpha-L-rhamnosidase activity"/>
    <property type="evidence" value="ECO:0007669"/>
    <property type="project" value="UniProtKB-EC"/>
</dbReference>
<dbReference type="InterPro" id="IPR012341">
    <property type="entry name" value="6hp_glycosidase-like_sf"/>
</dbReference>
<dbReference type="InterPro" id="IPR016007">
    <property type="entry name" value="Alpha_rhamnosid"/>
</dbReference>
<evidence type="ECO:0000259" key="5">
    <source>
        <dbReference type="Pfam" id="PF08531"/>
    </source>
</evidence>
<dbReference type="InterPro" id="IPR013783">
    <property type="entry name" value="Ig-like_fold"/>
</dbReference>
<feature type="domain" description="Alpha-L-rhamnosidase C-terminal" evidence="7">
    <location>
        <begin position="794"/>
        <end position="865"/>
    </location>
</feature>
<dbReference type="Gene3D" id="2.60.40.10">
    <property type="entry name" value="Immunoglobulins"/>
    <property type="match status" value="1"/>
</dbReference>
<proteinExistence type="predicted"/>
<dbReference type="PIRSF" id="PIRSF010631">
    <property type="entry name" value="A-rhamnsds"/>
    <property type="match status" value="1"/>
</dbReference>
<evidence type="ECO:0000256" key="2">
    <source>
        <dbReference type="ARBA" id="ARBA00012652"/>
    </source>
</evidence>
<dbReference type="Pfam" id="PF08531">
    <property type="entry name" value="Bac_rhamnosid_N"/>
    <property type="match status" value="1"/>
</dbReference>
<evidence type="ECO:0000259" key="7">
    <source>
        <dbReference type="Pfam" id="PF17390"/>
    </source>
</evidence>
<organism evidence="8">
    <name type="scientific">uncultured Thermomicrobiales bacterium</name>
    <dbReference type="NCBI Taxonomy" id="1645740"/>
    <lineage>
        <taxon>Bacteria</taxon>
        <taxon>Pseudomonadati</taxon>
        <taxon>Thermomicrobiota</taxon>
        <taxon>Thermomicrobia</taxon>
        <taxon>Thermomicrobiales</taxon>
        <taxon>environmental samples</taxon>
    </lineage>
</organism>
<dbReference type="InterPro" id="IPR035398">
    <property type="entry name" value="Bac_rhamnosid_C"/>
</dbReference>
<dbReference type="PANTHER" id="PTHR33307">
    <property type="entry name" value="ALPHA-RHAMNOSIDASE (EUROFUNG)"/>
    <property type="match status" value="1"/>
</dbReference>
<keyword evidence="8" id="KW-0326">Glycosidase</keyword>
<dbReference type="Gene3D" id="2.60.420.10">
    <property type="entry name" value="Maltose phosphorylase, domain 3"/>
    <property type="match status" value="1"/>
</dbReference>
<evidence type="ECO:0000259" key="6">
    <source>
        <dbReference type="Pfam" id="PF17389"/>
    </source>
</evidence>
<evidence type="ECO:0000256" key="1">
    <source>
        <dbReference type="ARBA" id="ARBA00001445"/>
    </source>
</evidence>
<dbReference type="InterPro" id="IPR013737">
    <property type="entry name" value="Bac_rhamnosid_N"/>
</dbReference>
<dbReference type="Gene3D" id="2.60.120.260">
    <property type="entry name" value="Galactose-binding domain-like"/>
    <property type="match status" value="2"/>
</dbReference>
<dbReference type="EMBL" id="CADCWG010000226">
    <property type="protein sequence ID" value="CAA9568753.1"/>
    <property type="molecule type" value="Genomic_DNA"/>
</dbReference>
<dbReference type="Gene3D" id="1.50.10.10">
    <property type="match status" value="1"/>
</dbReference>
<dbReference type="PANTHER" id="PTHR33307:SF6">
    <property type="entry name" value="ALPHA-RHAMNOSIDASE (EUROFUNG)-RELATED"/>
    <property type="match status" value="1"/>
</dbReference>
<feature type="domain" description="Alpha-L-rhamnosidase six-hairpin glycosidase" evidence="6">
    <location>
        <begin position="453"/>
        <end position="789"/>
    </location>
</feature>
<evidence type="ECO:0000259" key="4">
    <source>
        <dbReference type="Pfam" id="PF05592"/>
    </source>
</evidence>
<dbReference type="Pfam" id="PF17389">
    <property type="entry name" value="Bac_rhamnosid6H"/>
    <property type="match status" value="1"/>
</dbReference>
<dbReference type="Pfam" id="PF25788">
    <property type="entry name" value="Ig_Rha78A_N"/>
    <property type="match status" value="1"/>
</dbReference>
<dbReference type="Pfam" id="PF05592">
    <property type="entry name" value="Bac_rhamnosid"/>
    <property type="match status" value="1"/>
</dbReference>
<dbReference type="InterPro" id="IPR008928">
    <property type="entry name" value="6-hairpin_glycosidase_sf"/>
</dbReference>
<dbReference type="GO" id="GO:0005975">
    <property type="term" value="P:carbohydrate metabolic process"/>
    <property type="evidence" value="ECO:0007669"/>
    <property type="project" value="InterPro"/>
</dbReference>
<gene>
    <name evidence="8" type="ORF">AVDCRST_MAG49-3367</name>
</gene>
<evidence type="ECO:0000313" key="8">
    <source>
        <dbReference type="EMBL" id="CAA9568753.1"/>
    </source>
</evidence>
<reference evidence="8" key="1">
    <citation type="submission" date="2020-02" db="EMBL/GenBank/DDBJ databases">
        <authorList>
            <person name="Meier V. D."/>
        </authorList>
    </citation>
    <scope>NUCLEOTIDE SEQUENCE</scope>
    <source>
        <strain evidence="8">AVDCRST_MAG49</strain>
    </source>
</reference>
<feature type="domain" description="Bacterial alpha-L-rhamnosidase N-terminal" evidence="5">
    <location>
        <begin position="168"/>
        <end position="336"/>
    </location>
</feature>
<dbReference type="Pfam" id="PF17390">
    <property type="entry name" value="Bac_rhamnosid_C"/>
    <property type="match status" value="1"/>
</dbReference>
<dbReference type="SUPFAM" id="SSF48208">
    <property type="entry name" value="Six-hairpin glycosidases"/>
    <property type="match status" value="1"/>
</dbReference>
<evidence type="ECO:0000256" key="3">
    <source>
        <dbReference type="ARBA" id="ARBA00022801"/>
    </source>
</evidence>